<evidence type="ECO:0000256" key="11">
    <source>
        <dbReference type="ARBA" id="ARBA00023136"/>
    </source>
</evidence>
<keyword evidence="2" id="KW-1003">Cell membrane</keyword>
<dbReference type="CDD" id="cd06225">
    <property type="entry name" value="HAMP"/>
    <property type="match status" value="1"/>
</dbReference>
<name>A0A3D9IUJ0_9BACL</name>
<feature type="transmembrane region" description="Helical" evidence="12">
    <location>
        <begin position="12"/>
        <end position="30"/>
    </location>
</feature>
<keyword evidence="9 12" id="KW-1133">Transmembrane helix</keyword>
<evidence type="ECO:0000256" key="12">
    <source>
        <dbReference type="SAM" id="Phobius"/>
    </source>
</evidence>
<evidence type="ECO:0000256" key="6">
    <source>
        <dbReference type="ARBA" id="ARBA00022741"/>
    </source>
</evidence>
<evidence type="ECO:0000313" key="15">
    <source>
        <dbReference type="Proteomes" id="UP000256977"/>
    </source>
</evidence>
<dbReference type="Pfam" id="PF06580">
    <property type="entry name" value="His_kinase"/>
    <property type="match status" value="1"/>
</dbReference>
<keyword evidence="5 12" id="KW-0812">Transmembrane</keyword>
<gene>
    <name evidence="14" type="ORF">DFP98_11967</name>
</gene>
<evidence type="ECO:0000256" key="10">
    <source>
        <dbReference type="ARBA" id="ARBA00023012"/>
    </source>
</evidence>
<dbReference type="PROSITE" id="PS50885">
    <property type="entry name" value="HAMP"/>
    <property type="match status" value="1"/>
</dbReference>
<dbReference type="SUPFAM" id="SSF55874">
    <property type="entry name" value="ATPase domain of HSP90 chaperone/DNA topoisomerase II/histidine kinase"/>
    <property type="match status" value="1"/>
</dbReference>
<keyword evidence="7 14" id="KW-0418">Kinase</keyword>
<dbReference type="Gene3D" id="3.30.565.10">
    <property type="entry name" value="Histidine kinase-like ATPase, C-terminal domain"/>
    <property type="match status" value="1"/>
</dbReference>
<organism evidence="14 15">
    <name type="scientific">Cohnella phaseoli</name>
    <dbReference type="NCBI Taxonomy" id="456490"/>
    <lineage>
        <taxon>Bacteria</taxon>
        <taxon>Bacillati</taxon>
        <taxon>Bacillota</taxon>
        <taxon>Bacilli</taxon>
        <taxon>Bacillales</taxon>
        <taxon>Paenibacillaceae</taxon>
        <taxon>Cohnella</taxon>
    </lineage>
</organism>
<evidence type="ECO:0000256" key="3">
    <source>
        <dbReference type="ARBA" id="ARBA00022553"/>
    </source>
</evidence>
<evidence type="ECO:0000256" key="2">
    <source>
        <dbReference type="ARBA" id="ARBA00022475"/>
    </source>
</evidence>
<evidence type="ECO:0000256" key="8">
    <source>
        <dbReference type="ARBA" id="ARBA00022840"/>
    </source>
</evidence>
<sequence length="591" mass="68169">MFSISANYRVSIFPKLFLSFVFIIASLYFLNVTMNQASMGTIRTGIEDSLTSRVHFYNSTLVTDLKRVIQLKTEYLYDKDLMELSFIPEQMSDYQFAEAVLRIRTRLSLLETSSLYIENVNVHIPLIDRTISSKGYVDSPPAEELNALQDSNYSHPIVAWNNRLLIGALSPENMIEDTDLLMAIKIQLSRDKIRQSLKEINNAGDGKAVLLDNQGAWAVFSENLSVEEEQGLLAQLRMEIGDEPQGTLYRKINGDNYIFIYERSAVLDATTVVYFPENEILAPLKAHRLWFWWFSLLSIGVVLAFSVWTYRLIHRPIHKLVRAFRKVEEGDLSVALSSRQGDEFRYLYTQFNVMVSKLNVLVKEVYEQKIRSQRAELKQLQSQVNPHFLYNSYFVLYRLAKIPDVDNVLRMARHLGEYFRFITRSRSDEVTLEEELKHTLAYIQIQMYRFDQRVETYCEELPEACKSISVPRLILQPIVENAYEHGLRETVSGGLVRMAFQQLDQDLIIIFEDNGSEMTDEKIAELHDLLHANADDAIETTGILNVHRRLQLKYGSSYGLSVSRAQIGGLRIEMRIGLEQDSESMSPGQRM</sequence>
<dbReference type="GO" id="GO:0005524">
    <property type="term" value="F:ATP binding"/>
    <property type="evidence" value="ECO:0007669"/>
    <property type="project" value="UniProtKB-KW"/>
</dbReference>
<dbReference type="InterPro" id="IPR010559">
    <property type="entry name" value="Sig_transdc_His_kin_internal"/>
</dbReference>
<dbReference type="Gene3D" id="1.10.8.500">
    <property type="entry name" value="HAMP domain in histidine kinase"/>
    <property type="match status" value="1"/>
</dbReference>
<evidence type="ECO:0000256" key="4">
    <source>
        <dbReference type="ARBA" id="ARBA00022679"/>
    </source>
</evidence>
<dbReference type="GO" id="GO:0000155">
    <property type="term" value="F:phosphorelay sensor kinase activity"/>
    <property type="evidence" value="ECO:0007669"/>
    <property type="project" value="InterPro"/>
</dbReference>
<dbReference type="AlphaFoldDB" id="A0A3D9IUJ0"/>
<dbReference type="GO" id="GO:0005886">
    <property type="term" value="C:plasma membrane"/>
    <property type="evidence" value="ECO:0007669"/>
    <property type="project" value="UniProtKB-SubCell"/>
</dbReference>
<dbReference type="PANTHER" id="PTHR34220">
    <property type="entry name" value="SENSOR HISTIDINE KINASE YPDA"/>
    <property type="match status" value="1"/>
</dbReference>
<comment type="caution">
    <text evidence="14">The sequence shown here is derived from an EMBL/GenBank/DDBJ whole genome shotgun (WGS) entry which is preliminary data.</text>
</comment>
<proteinExistence type="predicted"/>
<evidence type="ECO:0000256" key="5">
    <source>
        <dbReference type="ARBA" id="ARBA00022692"/>
    </source>
</evidence>
<protein>
    <submittedName>
        <fullName evidence="14">Two-component system sensor histidine kinase YesM</fullName>
    </submittedName>
</protein>
<evidence type="ECO:0000256" key="1">
    <source>
        <dbReference type="ARBA" id="ARBA00004651"/>
    </source>
</evidence>
<dbReference type="InterPro" id="IPR050640">
    <property type="entry name" value="Bact_2-comp_sensor_kinase"/>
</dbReference>
<evidence type="ECO:0000313" key="14">
    <source>
        <dbReference type="EMBL" id="RED65428.1"/>
    </source>
</evidence>
<comment type="subcellular location">
    <subcellularLocation>
        <location evidence="1">Cell membrane</location>
        <topology evidence="1">Multi-pass membrane protein</topology>
    </subcellularLocation>
</comment>
<dbReference type="PANTHER" id="PTHR34220:SF11">
    <property type="entry name" value="SENSOR PROTEIN KINASE HPTS"/>
    <property type="match status" value="1"/>
</dbReference>
<dbReference type="OrthoDB" id="2062925at2"/>
<dbReference type="Proteomes" id="UP000256977">
    <property type="component" value="Unassembled WGS sequence"/>
</dbReference>
<keyword evidence="3" id="KW-0597">Phosphoprotein</keyword>
<dbReference type="InterPro" id="IPR003660">
    <property type="entry name" value="HAMP_dom"/>
</dbReference>
<dbReference type="SMART" id="SM00304">
    <property type="entry name" value="HAMP"/>
    <property type="match status" value="1"/>
</dbReference>
<reference evidence="14 15" key="1">
    <citation type="submission" date="2018-07" db="EMBL/GenBank/DDBJ databases">
        <title>Genomic Encyclopedia of Type Strains, Phase III (KMG-III): the genomes of soil and plant-associated and newly described type strains.</title>
        <authorList>
            <person name="Whitman W."/>
        </authorList>
    </citation>
    <scope>NUCLEOTIDE SEQUENCE [LARGE SCALE GENOMIC DNA]</scope>
    <source>
        <strain evidence="14 15">CECT 7287</strain>
    </source>
</reference>
<dbReference type="EMBL" id="QRDZ01000019">
    <property type="protein sequence ID" value="RED65428.1"/>
    <property type="molecule type" value="Genomic_DNA"/>
</dbReference>
<dbReference type="RefSeq" id="WP_116062832.1">
    <property type="nucleotide sequence ID" value="NZ_QRDZ01000019.1"/>
</dbReference>
<keyword evidence="10" id="KW-0902">Two-component regulatory system</keyword>
<evidence type="ECO:0000259" key="13">
    <source>
        <dbReference type="PROSITE" id="PS50885"/>
    </source>
</evidence>
<dbReference type="SUPFAM" id="SSF158472">
    <property type="entry name" value="HAMP domain-like"/>
    <property type="match status" value="1"/>
</dbReference>
<dbReference type="InterPro" id="IPR036890">
    <property type="entry name" value="HATPase_C_sf"/>
</dbReference>
<feature type="domain" description="HAMP" evidence="13">
    <location>
        <begin position="311"/>
        <end position="363"/>
    </location>
</feature>
<evidence type="ECO:0000256" key="9">
    <source>
        <dbReference type="ARBA" id="ARBA00022989"/>
    </source>
</evidence>
<feature type="transmembrane region" description="Helical" evidence="12">
    <location>
        <begin position="290"/>
        <end position="313"/>
    </location>
</feature>
<dbReference type="Pfam" id="PF00672">
    <property type="entry name" value="HAMP"/>
    <property type="match status" value="1"/>
</dbReference>
<keyword evidence="15" id="KW-1185">Reference proteome</keyword>
<accession>A0A3D9IUJ0</accession>
<dbReference type="Gene3D" id="3.30.450.20">
    <property type="entry name" value="PAS domain"/>
    <property type="match status" value="1"/>
</dbReference>
<keyword evidence="6" id="KW-0547">Nucleotide-binding</keyword>
<evidence type="ECO:0000256" key="7">
    <source>
        <dbReference type="ARBA" id="ARBA00022777"/>
    </source>
</evidence>
<keyword evidence="8" id="KW-0067">ATP-binding</keyword>
<keyword evidence="4" id="KW-0808">Transferase</keyword>
<keyword evidence="11 12" id="KW-0472">Membrane</keyword>